<dbReference type="GO" id="GO:0006303">
    <property type="term" value="P:double-strand break repair via nonhomologous end joining"/>
    <property type="evidence" value="ECO:0007669"/>
    <property type="project" value="TreeGrafter"/>
</dbReference>
<dbReference type="GO" id="GO:0015074">
    <property type="term" value="P:DNA integration"/>
    <property type="evidence" value="ECO:0007669"/>
    <property type="project" value="TreeGrafter"/>
</dbReference>
<dbReference type="GO" id="GO:0035861">
    <property type="term" value="C:site of double-strand break"/>
    <property type="evidence" value="ECO:0007669"/>
    <property type="project" value="TreeGrafter"/>
</dbReference>
<dbReference type="GO" id="GO:0000729">
    <property type="term" value="P:DNA double-strand break processing"/>
    <property type="evidence" value="ECO:0007669"/>
    <property type="project" value="TreeGrafter"/>
</dbReference>
<dbReference type="AlphaFoldDB" id="A0A4C1TAX7"/>
<dbReference type="GO" id="GO:0003697">
    <property type="term" value="F:single-stranded DNA binding"/>
    <property type="evidence" value="ECO:0007669"/>
    <property type="project" value="TreeGrafter"/>
</dbReference>
<dbReference type="GO" id="GO:0042800">
    <property type="term" value="F:histone H3K4 methyltransferase activity"/>
    <property type="evidence" value="ECO:0007669"/>
    <property type="project" value="TreeGrafter"/>
</dbReference>
<organism evidence="1 2">
    <name type="scientific">Eumeta variegata</name>
    <name type="common">Bagworm moth</name>
    <name type="synonym">Eumeta japonica</name>
    <dbReference type="NCBI Taxonomy" id="151549"/>
    <lineage>
        <taxon>Eukaryota</taxon>
        <taxon>Metazoa</taxon>
        <taxon>Ecdysozoa</taxon>
        <taxon>Arthropoda</taxon>
        <taxon>Hexapoda</taxon>
        <taxon>Insecta</taxon>
        <taxon>Pterygota</taxon>
        <taxon>Neoptera</taxon>
        <taxon>Endopterygota</taxon>
        <taxon>Lepidoptera</taxon>
        <taxon>Glossata</taxon>
        <taxon>Ditrysia</taxon>
        <taxon>Tineoidea</taxon>
        <taxon>Psychidae</taxon>
        <taxon>Oiketicinae</taxon>
        <taxon>Eumeta</taxon>
    </lineage>
</organism>
<evidence type="ECO:0000313" key="2">
    <source>
        <dbReference type="Proteomes" id="UP000299102"/>
    </source>
</evidence>
<keyword evidence="1" id="KW-0808">Transferase</keyword>
<dbReference type="GO" id="GO:0005634">
    <property type="term" value="C:nucleus"/>
    <property type="evidence" value="ECO:0007669"/>
    <property type="project" value="TreeGrafter"/>
</dbReference>
<dbReference type="GO" id="GO:0000793">
    <property type="term" value="C:condensed chromosome"/>
    <property type="evidence" value="ECO:0007669"/>
    <property type="project" value="TreeGrafter"/>
</dbReference>
<reference evidence="1 2" key="1">
    <citation type="journal article" date="2019" name="Commun. Biol.">
        <title>The bagworm genome reveals a unique fibroin gene that provides high tensile strength.</title>
        <authorList>
            <person name="Kono N."/>
            <person name="Nakamura H."/>
            <person name="Ohtoshi R."/>
            <person name="Tomita M."/>
            <person name="Numata K."/>
            <person name="Arakawa K."/>
        </authorList>
    </citation>
    <scope>NUCLEOTIDE SEQUENCE [LARGE SCALE GENOMIC DNA]</scope>
</reference>
<dbReference type="EMBL" id="BGZK01000041">
    <property type="protein sequence ID" value="GBP10461.1"/>
    <property type="molecule type" value="Genomic_DNA"/>
</dbReference>
<evidence type="ECO:0000313" key="1">
    <source>
        <dbReference type="EMBL" id="GBP10461.1"/>
    </source>
</evidence>
<dbReference type="GO" id="GO:0044774">
    <property type="term" value="P:mitotic DNA integrity checkpoint signaling"/>
    <property type="evidence" value="ECO:0007669"/>
    <property type="project" value="TreeGrafter"/>
</dbReference>
<keyword evidence="1" id="KW-0489">Methyltransferase</keyword>
<dbReference type="GO" id="GO:0044547">
    <property type="term" value="F:DNA topoisomerase binding"/>
    <property type="evidence" value="ECO:0007669"/>
    <property type="project" value="TreeGrafter"/>
</dbReference>
<dbReference type="GO" id="GO:0000014">
    <property type="term" value="F:single-stranded DNA endodeoxyribonuclease activity"/>
    <property type="evidence" value="ECO:0007669"/>
    <property type="project" value="TreeGrafter"/>
</dbReference>
<name>A0A4C1TAX7_EUMVA</name>
<proteinExistence type="predicted"/>
<dbReference type="GO" id="GO:0032259">
    <property type="term" value="P:methylation"/>
    <property type="evidence" value="ECO:0007669"/>
    <property type="project" value="UniProtKB-KW"/>
</dbReference>
<protein>
    <submittedName>
        <fullName evidence="1">Histone-lysine N-methyltransferase SETMAR</fullName>
    </submittedName>
</protein>
<keyword evidence="2" id="KW-1185">Reference proteome</keyword>
<accession>A0A4C1TAX7</accession>
<dbReference type="PANTHER" id="PTHR46060">
    <property type="entry name" value="MARINER MOS1 TRANSPOSASE-LIKE PROTEIN"/>
    <property type="match status" value="1"/>
</dbReference>
<dbReference type="Proteomes" id="UP000299102">
    <property type="component" value="Unassembled WGS sequence"/>
</dbReference>
<dbReference type="InterPro" id="IPR052709">
    <property type="entry name" value="Transposase-MT_Hybrid"/>
</dbReference>
<dbReference type="GO" id="GO:0046975">
    <property type="term" value="F:histone H3K36 methyltransferase activity"/>
    <property type="evidence" value="ECO:0007669"/>
    <property type="project" value="TreeGrafter"/>
</dbReference>
<comment type="caution">
    <text evidence="1">The sequence shown here is derived from an EMBL/GenBank/DDBJ whole genome shotgun (WGS) entry which is preliminary data.</text>
</comment>
<sequence length="107" mass="12336">MLEKVKQSQHISSYDIAEELGIDHKTVLTHLRKAGCTKKLDSFVPHELTERNLMNRVLIYDPPLKRNETEPFLKKLIIENEICTYDKSLRKRSCSKGKHASQSVAKS</sequence>
<dbReference type="PANTHER" id="PTHR46060:SF2">
    <property type="entry name" value="HISTONE-LYSINE N-METHYLTRANSFERASE SETMAR"/>
    <property type="match status" value="1"/>
</dbReference>
<gene>
    <name evidence="1" type="primary">SETMAR</name>
    <name evidence="1" type="ORF">EVAR_76327_1</name>
</gene>
<dbReference type="GO" id="GO:0031297">
    <property type="term" value="P:replication fork processing"/>
    <property type="evidence" value="ECO:0007669"/>
    <property type="project" value="TreeGrafter"/>
</dbReference>
<dbReference type="GO" id="GO:0003690">
    <property type="term" value="F:double-stranded DNA binding"/>
    <property type="evidence" value="ECO:0007669"/>
    <property type="project" value="TreeGrafter"/>
</dbReference>
<dbReference type="OrthoDB" id="616263at2759"/>